<dbReference type="KEGG" id="whr:OG579_19020"/>
<dbReference type="RefSeq" id="WP_328857214.1">
    <property type="nucleotide sequence ID" value="NZ_CP108021.1"/>
</dbReference>
<evidence type="ECO:0000313" key="2">
    <source>
        <dbReference type="EMBL" id="WUM19762.1"/>
    </source>
</evidence>
<keyword evidence="3" id="KW-1185">Reference proteome</keyword>
<organism evidence="2 3">
    <name type="scientific">Williamsia herbipolensis</name>
    <dbReference type="NCBI Taxonomy" id="1603258"/>
    <lineage>
        <taxon>Bacteria</taxon>
        <taxon>Bacillati</taxon>
        <taxon>Actinomycetota</taxon>
        <taxon>Actinomycetes</taxon>
        <taxon>Mycobacteriales</taxon>
        <taxon>Nocardiaceae</taxon>
        <taxon>Williamsia</taxon>
    </lineage>
</organism>
<sequence length="93" mass="8681">MVVAILVLGAFVLAVALMAKHTKGEQSSGRPGRAGITPIYERSSGTGIGGGVGFIGGVGDGGGWSDGGFGGHHNGSCGSGDSGSGGGDSGGSC</sequence>
<name>A0AAU4K172_9NOCA</name>
<accession>A0AAU4K172</accession>
<gene>
    <name evidence="2" type="ORF">OG579_19020</name>
</gene>
<dbReference type="AlphaFoldDB" id="A0AAU4K172"/>
<reference evidence="2 3" key="1">
    <citation type="submission" date="2022-10" db="EMBL/GenBank/DDBJ databases">
        <title>The complete genomes of actinobacterial strains from the NBC collection.</title>
        <authorList>
            <person name="Joergensen T.S."/>
            <person name="Alvarez Arevalo M."/>
            <person name="Sterndorff E.B."/>
            <person name="Faurdal D."/>
            <person name="Vuksanovic O."/>
            <person name="Mourched A.-S."/>
            <person name="Charusanti P."/>
            <person name="Shaw S."/>
            <person name="Blin K."/>
            <person name="Weber T."/>
        </authorList>
    </citation>
    <scope>NUCLEOTIDE SEQUENCE [LARGE SCALE GENOMIC DNA]</scope>
    <source>
        <strain evidence="2 3">NBC_00319</strain>
    </source>
</reference>
<feature type="region of interest" description="Disordered" evidence="1">
    <location>
        <begin position="21"/>
        <end position="48"/>
    </location>
</feature>
<dbReference type="Proteomes" id="UP001432128">
    <property type="component" value="Chromosome"/>
</dbReference>
<feature type="region of interest" description="Disordered" evidence="1">
    <location>
        <begin position="69"/>
        <end position="93"/>
    </location>
</feature>
<evidence type="ECO:0000313" key="3">
    <source>
        <dbReference type="Proteomes" id="UP001432128"/>
    </source>
</evidence>
<evidence type="ECO:0000256" key="1">
    <source>
        <dbReference type="SAM" id="MobiDB-lite"/>
    </source>
</evidence>
<dbReference type="EMBL" id="CP108021">
    <property type="protein sequence ID" value="WUM19762.1"/>
    <property type="molecule type" value="Genomic_DNA"/>
</dbReference>
<protein>
    <submittedName>
        <fullName evidence="2">Uncharacterized protein</fullName>
    </submittedName>
</protein>
<proteinExistence type="predicted"/>